<keyword evidence="3 8" id="KW-0479">Metal-binding</keyword>
<dbReference type="Gene3D" id="3.90.470.20">
    <property type="entry name" value="4'-phosphopantetheinyl transferase domain"/>
    <property type="match status" value="1"/>
</dbReference>
<dbReference type="NCBIfam" id="TIGR00556">
    <property type="entry name" value="pantethn_trn"/>
    <property type="match status" value="1"/>
</dbReference>
<dbReference type="HAMAP" id="MF_00101">
    <property type="entry name" value="AcpS"/>
    <property type="match status" value="1"/>
</dbReference>
<dbReference type="InterPro" id="IPR008278">
    <property type="entry name" value="4-PPantetheinyl_Trfase_dom"/>
</dbReference>
<dbReference type="GO" id="GO:0005737">
    <property type="term" value="C:cytoplasm"/>
    <property type="evidence" value="ECO:0007669"/>
    <property type="project" value="UniProtKB-SubCell"/>
</dbReference>
<comment type="function">
    <text evidence="8">Transfers the 4'-phosphopantetheine moiety from coenzyme A to a Ser of acyl-carrier-protein.</text>
</comment>
<keyword evidence="7 8" id="KW-0275">Fatty acid biosynthesis</keyword>
<dbReference type="RefSeq" id="WP_020965967.1">
    <property type="nucleotide sequence ID" value="NZ_CP061839.1"/>
</dbReference>
<evidence type="ECO:0000256" key="7">
    <source>
        <dbReference type="ARBA" id="ARBA00023160"/>
    </source>
</evidence>
<keyword evidence="1 8" id="KW-0444">Lipid biosynthesis</keyword>
<evidence type="ECO:0000256" key="5">
    <source>
        <dbReference type="ARBA" id="ARBA00022842"/>
    </source>
</evidence>
<keyword evidence="8" id="KW-0963">Cytoplasm</keyword>
<name>A0A7S6WMP8_9SPIR</name>
<evidence type="ECO:0000256" key="4">
    <source>
        <dbReference type="ARBA" id="ARBA00022832"/>
    </source>
</evidence>
<evidence type="ECO:0000313" key="11">
    <source>
        <dbReference type="Proteomes" id="UP000593915"/>
    </source>
</evidence>
<dbReference type="GO" id="GO:0000287">
    <property type="term" value="F:magnesium ion binding"/>
    <property type="evidence" value="ECO:0007669"/>
    <property type="project" value="UniProtKB-UniRule"/>
</dbReference>
<dbReference type="InterPro" id="IPR002582">
    <property type="entry name" value="ACPS"/>
</dbReference>
<dbReference type="AlphaFoldDB" id="A0A7S6WMP8"/>
<comment type="catalytic activity">
    <reaction evidence="8">
        <text>apo-[ACP] + CoA = holo-[ACP] + adenosine 3',5'-bisphosphate + H(+)</text>
        <dbReference type="Rhea" id="RHEA:12068"/>
        <dbReference type="Rhea" id="RHEA-COMP:9685"/>
        <dbReference type="Rhea" id="RHEA-COMP:9690"/>
        <dbReference type="ChEBI" id="CHEBI:15378"/>
        <dbReference type="ChEBI" id="CHEBI:29999"/>
        <dbReference type="ChEBI" id="CHEBI:57287"/>
        <dbReference type="ChEBI" id="CHEBI:58343"/>
        <dbReference type="ChEBI" id="CHEBI:64479"/>
        <dbReference type="EC" id="2.7.8.7"/>
    </reaction>
</comment>
<sequence>MILGVGIDIVNVDRIKSWLTVKGLPERFFNSSELETSFKRGEGQALSLAARFAAKEAFGKAMGTGLKGMKLKDISVINTDSGKPELRLFGSALTIFKKSGAEKIHLSLSHEKNTAAAIVVIEGK</sequence>
<feature type="binding site" evidence="8">
    <location>
        <position position="56"/>
    </location>
    <ligand>
        <name>Mg(2+)</name>
        <dbReference type="ChEBI" id="CHEBI:18420"/>
    </ligand>
</feature>
<keyword evidence="4 8" id="KW-0276">Fatty acid metabolism</keyword>
<reference evidence="10 11" key="1">
    <citation type="submission" date="2020-09" db="EMBL/GenBank/DDBJ databases">
        <title>Characterization of Treponema spp. from bovine digital dermatitis in Korea.</title>
        <authorList>
            <person name="Espiritu H.M."/>
            <person name="Cho Y.I."/>
            <person name="Mamuad L."/>
        </authorList>
    </citation>
    <scope>NUCLEOTIDE SEQUENCE [LARGE SCALE GENOMIC DNA]</scope>
    <source>
        <strain evidence="10 11">KS1</strain>
    </source>
</reference>
<organism evidence="10 11">
    <name type="scientific">Treponema pedis</name>
    <dbReference type="NCBI Taxonomy" id="409322"/>
    <lineage>
        <taxon>Bacteria</taxon>
        <taxon>Pseudomonadati</taxon>
        <taxon>Spirochaetota</taxon>
        <taxon>Spirochaetia</taxon>
        <taxon>Spirochaetales</taxon>
        <taxon>Treponemataceae</taxon>
        <taxon>Treponema</taxon>
    </lineage>
</organism>
<dbReference type="Proteomes" id="UP000593915">
    <property type="component" value="Chromosome"/>
</dbReference>
<proteinExistence type="inferred from homology"/>
<evidence type="ECO:0000256" key="2">
    <source>
        <dbReference type="ARBA" id="ARBA00022679"/>
    </source>
</evidence>
<comment type="cofactor">
    <cofactor evidence="8">
        <name>Mg(2+)</name>
        <dbReference type="ChEBI" id="CHEBI:18420"/>
    </cofactor>
</comment>
<dbReference type="Pfam" id="PF01648">
    <property type="entry name" value="ACPS"/>
    <property type="match status" value="1"/>
</dbReference>
<dbReference type="GO" id="GO:0008897">
    <property type="term" value="F:holo-[acyl-carrier-protein] synthase activity"/>
    <property type="evidence" value="ECO:0007669"/>
    <property type="project" value="UniProtKB-UniRule"/>
</dbReference>
<dbReference type="InterPro" id="IPR004568">
    <property type="entry name" value="Ppantetheine-prot_Trfase_dom"/>
</dbReference>
<comment type="similarity">
    <text evidence="8">Belongs to the P-Pant transferase superfamily. AcpS family.</text>
</comment>
<feature type="binding site" evidence="8">
    <location>
        <position position="8"/>
    </location>
    <ligand>
        <name>Mg(2+)</name>
        <dbReference type="ChEBI" id="CHEBI:18420"/>
    </ligand>
</feature>
<dbReference type="GeneID" id="301090661"/>
<evidence type="ECO:0000259" key="9">
    <source>
        <dbReference type="Pfam" id="PF01648"/>
    </source>
</evidence>
<dbReference type="SUPFAM" id="SSF56214">
    <property type="entry name" value="4'-phosphopantetheinyl transferase"/>
    <property type="match status" value="1"/>
</dbReference>
<feature type="domain" description="4'-phosphopantetheinyl transferase" evidence="9">
    <location>
        <begin position="4"/>
        <end position="103"/>
    </location>
</feature>
<evidence type="ECO:0000256" key="1">
    <source>
        <dbReference type="ARBA" id="ARBA00022516"/>
    </source>
</evidence>
<evidence type="ECO:0000256" key="6">
    <source>
        <dbReference type="ARBA" id="ARBA00023098"/>
    </source>
</evidence>
<evidence type="ECO:0000313" key="10">
    <source>
        <dbReference type="EMBL" id="QOW59993.1"/>
    </source>
</evidence>
<gene>
    <name evidence="8" type="primary">acpS</name>
    <name evidence="10" type="ORF">IFE08_09025</name>
</gene>
<dbReference type="EC" id="2.7.8.7" evidence="8"/>
<keyword evidence="2 8" id="KW-0808">Transferase</keyword>
<evidence type="ECO:0000256" key="8">
    <source>
        <dbReference type="HAMAP-Rule" id="MF_00101"/>
    </source>
</evidence>
<dbReference type="GO" id="GO:0006633">
    <property type="term" value="P:fatty acid biosynthetic process"/>
    <property type="evidence" value="ECO:0007669"/>
    <property type="project" value="UniProtKB-UniRule"/>
</dbReference>
<keyword evidence="6 8" id="KW-0443">Lipid metabolism</keyword>
<protein>
    <recommendedName>
        <fullName evidence="8">Holo-[acyl-carrier-protein] synthase</fullName>
        <shortName evidence="8">Holo-ACP synthase</shortName>
        <ecNumber evidence="8">2.7.8.7</ecNumber>
    </recommendedName>
    <alternativeName>
        <fullName evidence="8">4'-phosphopantetheinyl transferase AcpS</fullName>
    </alternativeName>
</protein>
<comment type="subcellular location">
    <subcellularLocation>
        <location evidence="8">Cytoplasm</location>
    </subcellularLocation>
</comment>
<dbReference type="EMBL" id="CP061839">
    <property type="protein sequence ID" value="QOW59993.1"/>
    <property type="molecule type" value="Genomic_DNA"/>
</dbReference>
<dbReference type="InterPro" id="IPR037143">
    <property type="entry name" value="4-PPantetheinyl_Trfase_dom_sf"/>
</dbReference>
<dbReference type="NCBIfam" id="TIGR00516">
    <property type="entry name" value="acpS"/>
    <property type="match status" value="1"/>
</dbReference>
<dbReference type="NCBIfam" id="NF000832">
    <property type="entry name" value="PRK00070.3-2"/>
    <property type="match status" value="1"/>
</dbReference>
<evidence type="ECO:0000256" key="3">
    <source>
        <dbReference type="ARBA" id="ARBA00022723"/>
    </source>
</evidence>
<keyword evidence="5 8" id="KW-0460">Magnesium</keyword>
<accession>A0A7S6WMP8</accession>